<reference evidence="3" key="2">
    <citation type="submission" date="2015-01" db="EMBL/GenBank/DDBJ databases">
        <title>Evolutionary Origins and Diversification of the Mycorrhizal Mutualists.</title>
        <authorList>
            <consortium name="DOE Joint Genome Institute"/>
            <consortium name="Mycorrhizal Genomics Consortium"/>
            <person name="Kohler A."/>
            <person name="Kuo A."/>
            <person name="Nagy L.G."/>
            <person name="Floudas D."/>
            <person name="Copeland A."/>
            <person name="Barry K.W."/>
            <person name="Cichocki N."/>
            <person name="Veneault-Fourrey C."/>
            <person name="LaButti K."/>
            <person name="Lindquist E.A."/>
            <person name="Lipzen A."/>
            <person name="Lundell T."/>
            <person name="Morin E."/>
            <person name="Murat C."/>
            <person name="Riley R."/>
            <person name="Ohm R."/>
            <person name="Sun H."/>
            <person name="Tunlid A."/>
            <person name="Henrissat B."/>
            <person name="Grigoriev I.V."/>
            <person name="Hibbett D.S."/>
            <person name="Martin F."/>
        </authorList>
    </citation>
    <scope>NUCLEOTIDE SEQUENCE [LARGE SCALE GENOMIC DNA]</scope>
    <source>
        <strain evidence="3">LaAM-08-1</strain>
    </source>
</reference>
<dbReference type="Proteomes" id="UP000054477">
    <property type="component" value="Unassembled WGS sequence"/>
</dbReference>
<keyword evidence="3" id="KW-1185">Reference proteome</keyword>
<evidence type="ECO:0000256" key="1">
    <source>
        <dbReference type="SAM" id="Phobius"/>
    </source>
</evidence>
<protein>
    <submittedName>
        <fullName evidence="2">Uncharacterized protein</fullName>
    </submittedName>
</protein>
<keyword evidence="1" id="KW-1133">Transmembrane helix</keyword>
<evidence type="ECO:0000313" key="3">
    <source>
        <dbReference type="Proteomes" id="UP000054477"/>
    </source>
</evidence>
<evidence type="ECO:0000313" key="2">
    <source>
        <dbReference type="EMBL" id="KIJ96042.1"/>
    </source>
</evidence>
<dbReference type="EMBL" id="KN838734">
    <property type="protein sequence ID" value="KIJ96042.1"/>
    <property type="molecule type" value="Genomic_DNA"/>
</dbReference>
<feature type="transmembrane region" description="Helical" evidence="1">
    <location>
        <begin position="21"/>
        <end position="43"/>
    </location>
</feature>
<sequence>MPHLEMIAVLRHDLKTSIFMLRSQVCFILIATALSIGSGNLLFDAHYAVVVTFSPTFYTKHFSDSALCWGITLSLWTQFQIASNFVGSHCQILGTASKLPS</sequence>
<keyword evidence="1" id="KW-0472">Membrane</keyword>
<gene>
    <name evidence="2" type="ORF">K443DRAFT_682588</name>
</gene>
<dbReference type="AlphaFoldDB" id="A0A0C9XIP1"/>
<accession>A0A0C9XIP1</accession>
<dbReference type="OrthoDB" id="3234297at2759"/>
<dbReference type="HOGENOM" id="CLU_2292142_0_0_1"/>
<organism evidence="2 3">
    <name type="scientific">Laccaria amethystina LaAM-08-1</name>
    <dbReference type="NCBI Taxonomy" id="1095629"/>
    <lineage>
        <taxon>Eukaryota</taxon>
        <taxon>Fungi</taxon>
        <taxon>Dikarya</taxon>
        <taxon>Basidiomycota</taxon>
        <taxon>Agaricomycotina</taxon>
        <taxon>Agaricomycetes</taxon>
        <taxon>Agaricomycetidae</taxon>
        <taxon>Agaricales</taxon>
        <taxon>Agaricineae</taxon>
        <taxon>Hydnangiaceae</taxon>
        <taxon>Laccaria</taxon>
    </lineage>
</organism>
<keyword evidence="1" id="KW-0812">Transmembrane</keyword>
<name>A0A0C9XIP1_9AGAR</name>
<proteinExistence type="predicted"/>
<reference evidence="2 3" key="1">
    <citation type="submission" date="2014-04" db="EMBL/GenBank/DDBJ databases">
        <authorList>
            <consortium name="DOE Joint Genome Institute"/>
            <person name="Kuo A."/>
            <person name="Kohler A."/>
            <person name="Nagy L.G."/>
            <person name="Floudas D."/>
            <person name="Copeland A."/>
            <person name="Barry K.W."/>
            <person name="Cichocki N."/>
            <person name="Veneault-Fourrey C."/>
            <person name="LaButti K."/>
            <person name="Lindquist E.A."/>
            <person name="Lipzen A."/>
            <person name="Lundell T."/>
            <person name="Morin E."/>
            <person name="Murat C."/>
            <person name="Sun H."/>
            <person name="Tunlid A."/>
            <person name="Henrissat B."/>
            <person name="Grigoriev I.V."/>
            <person name="Hibbett D.S."/>
            <person name="Martin F."/>
            <person name="Nordberg H.P."/>
            <person name="Cantor M.N."/>
            <person name="Hua S.X."/>
        </authorList>
    </citation>
    <scope>NUCLEOTIDE SEQUENCE [LARGE SCALE GENOMIC DNA]</scope>
    <source>
        <strain evidence="2 3">LaAM-08-1</strain>
    </source>
</reference>